<organism evidence="5 7">
    <name type="scientific">Vanilla planifolia</name>
    <name type="common">Vanilla</name>
    <dbReference type="NCBI Taxonomy" id="51239"/>
    <lineage>
        <taxon>Eukaryota</taxon>
        <taxon>Viridiplantae</taxon>
        <taxon>Streptophyta</taxon>
        <taxon>Embryophyta</taxon>
        <taxon>Tracheophyta</taxon>
        <taxon>Spermatophyta</taxon>
        <taxon>Magnoliopsida</taxon>
        <taxon>Liliopsida</taxon>
        <taxon>Asparagales</taxon>
        <taxon>Orchidaceae</taxon>
        <taxon>Vanilloideae</taxon>
        <taxon>Vanilleae</taxon>
        <taxon>Vanilla</taxon>
    </lineage>
</organism>
<protein>
    <recommendedName>
        <fullName evidence="3">Bet v I/Major latex protein domain-containing protein</fullName>
    </recommendedName>
</protein>
<dbReference type="GO" id="GO:0038023">
    <property type="term" value="F:signaling receptor activity"/>
    <property type="evidence" value="ECO:0007669"/>
    <property type="project" value="InterPro"/>
</dbReference>
<feature type="domain" description="Bet v I/Major latex protein" evidence="3">
    <location>
        <begin position="47"/>
        <end position="167"/>
    </location>
</feature>
<dbReference type="InterPro" id="IPR000916">
    <property type="entry name" value="Bet_v_I/MLP"/>
</dbReference>
<evidence type="ECO:0000259" key="3">
    <source>
        <dbReference type="Pfam" id="PF00407"/>
    </source>
</evidence>
<dbReference type="GO" id="GO:0010427">
    <property type="term" value="F:abscisic acid binding"/>
    <property type="evidence" value="ECO:0007669"/>
    <property type="project" value="InterPro"/>
</dbReference>
<reference evidence="6 7" key="1">
    <citation type="journal article" date="2020" name="Nat. Food">
        <title>A phased Vanilla planifolia genome enables genetic improvement of flavour and production.</title>
        <authorList>
            <person name="Hasing T."/>
            <person name="Tang H."/>
            <person name="Brym M."/>
            <person name="Khazi F."/>
            <person name="Huang T."/>
            <person name="Chambers A.H."/>
        </authorList>
    </citation>
    <scope>NUCLEOTIDE SEQUENCE [LARGE SCALE GENOMIC DNA]</scope>
    <source>
        <tissue evidence="5">Leaf</tissue>
    </source>
</reference>
<sequence>MISTRGEVDLPNTSHATISGEKSDAGDNLGEDLRAKAAFLDWHNLGSKLLPEVITSVALLSGDGSPGSIRQVNFTPVVPFEYVKERLDHIDHEKLEVKITLLEGGGLGKKIESASSYFKLESKGSGSVVKFEGTHKVIPGADISEELEKAKESLIATIKATEGYLLANPNAYA</sequence>
<dbReference type="GO" id="GO:0006952">
    <property type="term" value="P:defense response"/>
    <property type="evidence" value="ECO:0007669"/>
    <property type="project" value="InterPro"/>
</dbReference>
<evidence type="ECO:0000313" key="5">
    <source>
        <dbReference type="EMBL" id="KAG0453608.1"/>
    </source>
</evidence>
<dbReference type="GO" id="GO:0005737">
    <property type="term" value="C:cytoplasm"/>
    <property type="evidence" value="ECO:0007669"/>
    <property type="project" value="TreeGrafter"/>
</dbReference>
<dbReference type="EMBL" id="JADCNL010000014">
    <property type="protein sequence ID" value="KAG0452531.1"/>
    <property type="molecule type" value="Genomic_DNA"/>
</dbReference>
<evidence type="ECO:0000313" key="7">
    <source>
        <dbReference type="Proteomes" id="UP000639772"/>
    </source>
</evidence>
<dbReference type="Proteomes" id="UP000639772">
    <property type="component" value="Unassembled WGS sequence"/>
</dbReference>
<keyword evidence="6" id="KW-1185">Reference proteome</keyword>
<feature type="region of interest" description="Disordered" evidence="2">
    <location>
        <begin position="1"/>
        <end position="26"/>
    </location>
</feature>
<dbReference type="OrthoDB" id="1500546at2759"/>
<proteinExistence type="inferred from homology"/>
<dbReference type="PRINTS" id="PR00634">
    <property type="entry name" value="BETALLERGEN"/>
</dbReference>
<dbReference type="GO" id="GO:0005634">
    <property type="term" value="C:nucleus"/>
    <property type="evidence" value="ECO:0007669"/>
    <property type="project" value="TreeGrafter"/>
</dbReference>
<dbReference type="InterPro" id="IPR024949">
    <property type="entry name" value="Bet_v_I_allergen"/>
</dbReference>
<dbReference type="Pfam" id="PF00407">
    <property type="entry name" value="Bet_v_1"/>
    <property type="match status" value="1"/>
</dbReference>
<dbReference type="InterPro" id="IPR023393">
    <property type="entry name" value="START-like_dom_sf"/>
</dbReference>
<comment type="caution">
    <text evidence="5">The sequence shown here is derived from an EMBL/GenBank/DDBJ whole genome shotgun (WGS) entry which is preliminary data.</text>
</comment>
<accession>A0A835U9W8</accession>
<dbReference type="SUPFAM" id="SSF55961">
    <property type="entry name" value="Bet v1-like"/>
    <property type="match status" value="1"/>
</dbReference>
<name>A0A835U9W8_VANPL</name>
<dbReference type="EMBL" id="JADCNM010000014">
    <property type="protein sequence ID" value="KAG0453608.1"/>
    <property type="molecule type" value="Genomic_DNA"/>
</dbReference>
<comment type="similarity">
    <text evidence="1">Belongs to the BetVI family.</text>
</comment>
<dbReference type="CDD" id="cd07816">
    <property type="entry name" value="Bet_v1-like"/>
    <property type="match status" value="1"/>
</dbReference>
<dbReference type="Proteomes" id="UP000636800">
    <property type="component" value="Unassembled WGS sequence"/>
</dbReference>
<dbReference type="FunFam" id="3.30.530.20:FF:000007">
    <property type="entry name" value="Major pollen allergen Bet v 1-A"/>
    <property type="match status" value="1"/>
</dbReference>
<dbReference type="Gene3D" id="3.30.530.20">
    <property type="match status" value="1"/>
</dbReference>
<evidence type="ECO:0000313" key="4">
    <source>
        <dbReference type="EMBL" id="KAG0452531.1"/>
    </source>
</evidence>
<evidence type="ECO:0000256" key="1">
    <source>
        <dbReference type="ARBA" id="ARBA00009744"/>
    </source>
</evidence>
<dbReference type="AlphaFoldDB" id="A0A835U9W8"/>
<dbReference type="PANTHER" id="PTHR31213:SF201">
    <property type="entry name" value="OS03G0300400 PROTEIN"/>
    <property type="match status" value="1"/>
</dbReference>
<gene>
    <name evidence="5" type="ORF">HPP92_024912</name>
    <name evidence="4" type="ORF">HPP92_025195</name>
</gene>
<dbReference type="GO" id="GO:0004864">
    <property type="term" value="F:protein phosphatase inhibitor activity"/>
    <property type="evidence" value="ECO:0007669"/>
    <property type="project" value="InterPro"/>
</dbReference>
<dbReference type="GO" id="GO:0009738">
    <property type="term" value="P:abscisic acid-activated signaling pathway"/>
    <property type="evidence" value="ECO:0007669"/>
    <property type="project" value="InterPro"/>
</dbReference>
<dbReference type="InterPro" id="IPR050279">
    <property type="entry name" value="Plant_def-hormone_signal"/>
</dbReference>
<evidence type="ECO:0000313" key="6">
    <source>
        <dbReference type="Proteomes" id="UP000636800"/>
    </source>
</evidence>
<evidence type="ECO:0000256" key="2">
    <source>
        <dbReference type="SAM" id="MobiDB-lite"/>
    </source>
</evidence>
<dbReference type="PANTHER" id="PTHR31213">
    <property type="entry name" value="OS08G0374000 PROTEIN-RELATED"/>
    <property type="match status" value="1"/>
</dbReference>